<protein>
    <submittedName>
        <fullName evidence="1">14827_t:CDS:1</fullName>
    </submittedName>
</protein>
<dbReference type="Proteomes" id="UP000789920">
    <property type="component" value="Unassembled WGS sequence"/>
</dbReference>
<name>A0ACA9PTI2_9GLOM</name>
<evidence type="ECO:0000313" key="2">
    <source>
        <dbReference type="Proteomes" id="UP000789920"/>
    </source>
</evidence>
<comment type="caution">
    <text evidence="1">The sequence shown here is derived from an EMBL/GenBank/DDBJ whole genome shotgun (WGS) entry which is preliminary data.</text>
</comment>
<dbReference type="EMBL" id="CAJVQC010022952">
    <property type="protein sequence ID" value="CAG8720324.1"/>
    <property type="molecule type" value="Genomic_DNA"/>
</dbReference>
<organism evidence="1 2">
    <name type="scientific">Racocetra persica</name>
    <dbReference type="NCBI Taxonomy" id="160502"/>
    <lineage>
        <taxon>Eukaryota</taxon>
        <taxon>Fungi</taxon>
        <taxon>Fungi incertae sedis</taxon>
        <taxon>Mucoromycota</taxon>
        <taxon>Glomeromycotina</taxon>
        <taxon>Glomeromycetes</taxon>
        <taxon>Diversisporales</taxon>
        <taxon>Gigasporaceae</taxon>
        <taxon>Racocetra</taxon>
    </lineage>
</organism>
<sequence length="41" mass="4791">NEIDKYMRQPEISLKKTPATSTQVNVYSVMPKYQSYSKYSS</sequence>
<gene>
    <name evidence="1" type="ORF">RPERSI_LOCUS11249</name>
</gene>
<proteinExistence type="predicted"/>
<feature type="non-terminal residue" evidence="1">
    <location>
        <position position="1"/>
    </location>
</feature>
<accession>A0ACA9PTI2</accession>
<reference evidence="1" key="1">
    <citation type="submission" date="2021-06" db="EMBL/GenBank/DDBJ databases">
        <authorList>
            <person name="Kallberg Y."/>
            <person name="Tangrot J."/>
            <person name="Rosling A."/>
        </authorList>
    </citation>
    <scope>NUCLEOTIDE SEQUENCE</scope>
    <source>
        <strain evidence="1">MA461A</strain>
    </source>
</reference>
<keyword evidence="2" id="KW-1185">Reference proteome</keyword>
<evidence type="ECO:0000313" key="1">
    <source>
        <dbReference type="EMBL" id="CAG8720324.1"/>
    </source>
</evidence>